<evidence type="ECO:0000313" key="20">
    <source>
        <dbReference type="Proteomes" id="UP000284562"/>
    </source>
</evidence>
<keyword evidence="4 7" id="KW-0472">Membrane</keyword>
<evidence type="ECO:0000313" key="23">
    <source>
        <dbReference type="Proteomes" id="UP000420707"/>
    </source>
</evidence>
<keyword evidence="3 7" id="KW-1133">Transmembrane helix</keyword>
<organism evidence="8 26">
    <name type="scientific">Segatella copri</name>
    <dbReference type="NCBI Taxonomy" id="165179"/>
    <lineage>
        <taxon>Bacteria</taxon>
        <taxon>Pseudomonadati</taxon>
        <taxon>Bacteroidota</taxon>
        <taxon>Bacteroidia</taxon>
        <taxon>Bacteroidales</taxon>
        <taxon>Prevotellaceae</taxon>
        <taxon>Segatella</taxon>
    </lineage>
</organism>
<evidence type="ECO:0000256" key="3">
    <source>
        <dbReference type="ARBA" id="ARBA00022989"/>
    </source>
</evidence>
<keyword evidence="5 7" id="KW-0456">Lyase</keyword>
<reference evidence="18 19" key="1">
    <citation type="submission" date="2018-08" db="EMBL/GenBank/DDBJ databases">
        <title>A genome reference for cultivated species of the human gut microbiota.</title>
        <authorList>
            <person name="Zou Y."/>
            <person name="Xue W."/>
            <person name="Luo G."/>
        </authorList>
    </citation>
    <scope>NUCLEOTIDE SEQUENCE [LARGE SCALE GENOMIC DNA]</scope>
    <source>
        <strain evidence="15 21">AF15-25</strain>
        <strain evidence="14 19">AF24-12</strain>
        <strain evidence="17 20">AF43-2</strain>
        <strain evidence="16 22">OF03-3</strain>
        <strain evidence="13 18">TF06-40</strain>
    </source>
</reference>
<dbReference type="EMBL" id="QSCI01000004">
    <property type="protein sequence ID" value="RGX97981.1"/>
    <property type="molecule type" value="Genomic_DNA"/>
</dbReference>
<evidence type="ECO:0000313" key="25">
    <source>
        <dbReference type="Proteomes" id="UP000423156"/>
    </source>
</evidence>
<dbReference type="EMBL" id="JAJTVO010000011">
    <property type="protein sequence ID" value="MCE4122144.1"/>
    <property type="molecule type" value="Genomic_DNA"/>
</dbReference>
<dbReference type="EMBL" id="VZCR01000052">
    <property type="protein sequence ID" value="MQN32088.1"/>
    <property type="molecule type" value="Genomic_DNA"/>
</dbReference>
<proteinExistence type="inferred from homology"/>
<comment type="subcellular location">
    <subcellularLocation>
        <location evidence="7">Cell membrane</location>
        <topology evidence="7">Single-pass membrane protein</topology>
    </subcellularLocation>
</comment>
<dbReference type="PANTHER" id="PTHR30518:SF2">
    <property type="entry name" value="ENDOLYTIC MUREIN TRANSGLYCOSYLASE"/>
    <property type="match status" value="1"/>
</dbReference>
<comment type="similarity">
    <text evidence="7">Belongs to the transglycosylase MltG family.</text>
</comment>
<dbReference type="Proteomes" id="UP000261187">
    <property type="component" value="Unassembled WGS sequence"/>
</dbReference>
<evidence type="ECO:0000313" key="17">
    <source>
        <dbReference type="EMBL" id="RHK49081.1"/>
    </source>
</evidence>
<dbReference type="Proteomes" id="UP000285604">
    <property type="component" value="Unassembled WGS sequence"/>
</dbReference>
<dbReference type="Proteomes" id="UP000285236">
    <property type="component" value="Unassembled WGS sequence"/>
</dbReference>
<feature type="site" description="Important for catalytic activity" evidence="7">
    <location>
        <position position="219"/>
    </location>
</feature>
<name>A0A3E5E4Q2_9BACT</name>
<evidence type="ECO:0000313" key="22">
    <source>
        <dbReference type="Proteomes" id="UP000285604"/>
    </source>
</evidence>
<evidence type="ECO:0000313" key="26">
    <source>
        <dbReference type="Proteomes" id="UP001200307"/>
    </source>
</evidence>
<evidence type="ECO:0000256" key="5">
    <source>
        <dbReference type="ARBA" id="ARBA00023239"/>
    </source>
</evidence>
<dbReference type="GO" id="GO:0009252">
    <property type="term" value="P:peptidoglycan biosynthetic process"/>
    <property type="evidence" value="ECO:0007669"/>
    <property type="project" value="UniProtKB-UniRule"/>
</dbReference>
<evidence type="ECO:0000256" key="7">
    <source>
        <dbReference type="HAMAP-Rule" id="MF_02065"/>
    </source>
</evidence>
<dbReference type="EMBL" id="QRYP01000016">
    <property type="protein sequence ID" value="RGU97085.1"/>
    <property type="molecule type" value="Genomic_DNA"/>
</dbReference>
<dbReference type="Proteomes" id="UP000284562">
    <property type="component" value="Unassembled WGS sequence"/>
</dbReference>
<comment type="caution">
    <text evidence="8">The sequence shown here is derived from an EMBL/GenBank/DDBJ whole genome shotgun (WGS) entry which is preliminary data.</text>
</comment>
<feature type="transmembrane region" description="Helical" evidence="7">
    <location>
        <begin position="12"/>
        <end position="29"/>
    </location>
</feature>
<dbReference type="HAMAP" id="MF_02065">
    <property type="entry name" value="MltG"/>
    <property type="match status" value="1"/>
</dbReference>
<keyword evidence="2 7" id="KW-0812">Transmembrane</keyword>
<evidence type="ECO:0000256" key="2">
    <source>
        <dbReference type="ARBA" id="ARBA00022692"/>
    </source>
</evidence>
<dbReference type="Gene3D" id="3.30.160.60">
    <property type="entry name" value="Classic Zinc Finger"/>
    <property type="match status" value="1"/>
</dbReference>
<evidence type="ECO:0000313" key="8">
    <source>
        <dbReference type="EMBL" id="MCE4122144.1"/>
    </source>
</evidence>
<dbReference type="AlphaFoldDB" id="A0A3E5E4Q2"/>
<dbReference type="Pfam" id="PF02618">
    <property type="entry name" value="YceG"/>
    <property type="match status" value="1"/>
</dbReference>
<dbReference type="NCBIfam" id="TIGR00247">
    <property type="entry name" value="endolytic transglycosylase MltG"/>
    <property type="match status" value="1"/>
</dbReference>
<protein>
    <recommendedName>
        <fullName evidence="7">Endolytic murein transglycosylase</fullName>
        <ecNumber evidence="7">4.2.2.29</ecNumber>
    </recommendedName>
    <alternativeName>
        <fullName evidence="7">Peptidoglycan lytic transglycosylase</fullName>
    </alternativeName>
    <alternativeName>
        <fullName evidence="7">Peptidoglycan polymerization terminase</fullName>
    </alternativeName>
</protein>
<comment type="catalytic activity">
    <reaction evidence="7">
        <text>a peptidoglycan chain = a peptidoglycan chain with N-acetyl-1,6-anhydromuramyl-[peptide] at the reducing end + a peptidoglycan chain with N-acetylglucosamine at the non-reducing end.</text>
        <dbReference type="EC" id="4.2.2.29"/>
    </reaction>
</comment>
<comment type="function">
    <text evidence="7">Functions as a peptidoglycan terminase that cleaves nascent peptidoglycan strands endolytically to terminate their elongation.</text>
</comment>
<reference evidence="11" key="5">
    <citation type="submission" date="2022-12" db="EMBL/GenBank/DDBJ databases">
        <title>Distinct polysaccharide growth profiles of human intestinal Prevotella copri isolates.</title>
        <authorList>
            <person name="Fehlner-Peach H."/>
            <person name="Magnabosco C."/>
            <person name="Raghavan V."/>
            <person name="Scher J.U."/>
            <person name="Tett A."/>
            <person name="Cox L.M."/>
            <person name="Gottsegen C."/>
            <person name="Watters A."/>
            <person name="Wiltshire- Gordon J.D."/>
            <person name="Segata N."/>
            <person name="Bonneau R."/>
            <person name="Littman D.R."/>
        </authorList>
    </citation>
    <scope>NUCLEOTIDE SEQUENCE</scope>
    <source>
        <strain evidence="11">BU41712</strain>
        <strain evidence="10">IAP146</strain>
        <strain evidence="23">iAP146</strain>
    </source>
</reference>
<dbReference type="GO" id="GO:0071555">
    <property type="term" value="P:cell wall organization"/>
    <property type="evidence" value="ECO:0007669"/>
    <property type="project" value="UniProtKB-KW"/>
</dbReference>
<dbReference type="Proteomes" id="UP000421408">
    <property type="component" value="Unassembled WGS sequence"/>
</dbReference>
<dbReference type="EMBL" id="QRNN01000014">
    <property type="protein sequence ID" value="RHK49081.1"/>
    <property type="molecule type" value="Genomic_DNA"/>
</dbReference>
<evidence type="ECO:0000313" key="15">
    <source>
        <dbReference type="EMBL" id="RGU97085.1"/>
    </source>
</evidence>
<dbReference type="EMBL" id="QSSA01000013">
    <property type="protein sequence ID" value="RGL60562.1"/>
    <property type="molecule type" value="Genomic_DNA"/>
</dbReference>
<evidence type="ECO:0000313" key="9">
    <source>
        <dbReference type="EMBL" id="MCP9549121.1"/>
    </source>
</evidence>
<dbReference type="EMBL" id="VZBZ01000001">
    <property type="protein sequence ID" value="MQN76300.1"/>
    <property type="molecule type" value="Genomic_DNA"/>
</dbReference>
<accession>A0A3E5E4Q2</accession>
<evidence type="ECO:0000313" key="14">
    <source>
        <dbReference type="EMBL" id="RGS16053.1"/>
    </source>
</evidence>
<evidence type="ECO:0000313" key="16">
    <source>
        <dbReference type="EMBL" id="RGX97981.1"/>
    </source>
</evidence>
<dbReference type="Proteomes" id="UP000423156">
    <property type="component" value="Unassembled WGS sequence"/>
</dbReference>
<evidence type="ECO:0000256" key="6">
    <source>
        <dbReference type="ARBA" id="ARBA00023316"/>
    </source>
</evidence>
<evidence type="ECO:0000313" key="12">
    <source>
        <dbReference type="EMBL" id="MQN83787.1"/>
    </source>
</evidence>
<dbReference type="Proteomes" id="UP001200307">
    <property type="component" value="Unassembled WGS sequence"/>
</dbReference>
<dbReference type="RefSeq" id="WP_022121832.1">
    <property type="nucleotide sequence ID" value="NZ_CATKVS010000001.1"/>
</dbReference>
<dbReference type="EC" id="4.2.2.29" evidence="7"/>
<keyword evidence="6 7" id="KW-0961">Cell wall biogenesis/degradation</keyword>
<evidence type="ECO:0000313" key="19">
    <source>
        <dbReference type="Proteomes" id="UP000283872"/>
    </source>
</evidence>
<dbReference type="InterPro" id="IPR003770">
    <property type="entry name" value="MLTG-like"/>
</dbReference>
<dbReference type="Proteomes" id="UP000420707">
    <property type="component" value="Unassembled WGS sequence"/>
</dbReference>
<evidence type="ECO:0000313" key="10">
    <source>
        <dbReference type="EMBL" id="MQN32088.1"/>
    </source>
</evidence>
<reference evidence="8" key="3">
    <citation type="submission" date="2021-12" db="EMBL/GenBank/DDBJ databases">
        <authorList>
            <person name="Lv X."/>
        </authorList>
    </citation>
    <scope>NUCLEOTIDE SEQUENCE</scope>
    <source>
        <strain evidence="8">HF2106</strain>
    </source>
</reference>
<evidence type="ECO:0000256" key="1">
    <source>
        <dbReference type="ARBA" id="ARBA00022475"/>
    </source>
</evidence>
<keyword evidence="1 7" id="KW-1003">Cell membrane</keyword>
<dbReference type="Proteomes" id="UP001205506">
    <property type="component" value="Unassembled WGS sequence"/>
</dbReference>
<dbReference type="Proteomes" id="UP000283872">
    <property type="component" value="Unassembled WGS sequence"/>
</dbReference>
<reference evidence="24 25" key="2">
    <citation type="submission" date="2019-09" db="EMBL/GenBank/DDBJ databases">
        <title>Distinct polysaccharide growth profiles of human intestinal Prevotella copri isolates.</title>
        <authorList>
            <person name="Fehlner-Peach H."/>
            <person name="Magnabosco C."/>
            <person name="Raghavan V."/>
            <person name="Scher J.U."/>
            <person name="Tett A."/>
            <person name="Cox L.M."/>
            <person name="Gottsegen C."/>
            <person name="Watters A."/>
            <person name="Wiltshire- Gordon J.D."/>
            <person name="Segata N."/>
            <person name="Bonneau R."/>
            <person name="Littman D.R."/>
        </authorList>
    </citation>
    <scope>NUCLEOTIDE SEQUENCE [LARGE SCALE GENOMIC DNA]</scope>
    <source>
        <strain evidence="25">BU41712</strain>
        <strain evidence="24">iAA108</strain>
        <strain evidence="12">IAA108</strain>
    </source>
</reference>
<dbReference type="GO" id="GO:0008932">
    <property type="term" value="F:lytic endotransglycosylase activity"/>
    <property type="evidence" value="ECO:0007669"/>
    <property type="project" value="UniProtKB-UniRule"/>
</dbReference>
<evidence type="ECO:0000256" key="4">
    <source>
        <dbReference type="ARBA" id="ARBA00023136"/>
    </source>
</evidence>
<evidence type="ECO:0000313" key="24">
    <source>
        <dbReference type="Proteomes" id="UP000421408"/>
    </source>
</evidence>
<evidence type="ECO:0000313" key="21">
    <source>
        <dbReference type="Proteomes" id="UP000285236"/>
    </source>
</evidence>
<sequence>MKKKKSFSKLYLYGAIGCIAVIAIVGYIYCFSSFSKSSNTEYVYIDSDDNIDSVYNKLRPFAKSIPFQAFKTLTLHSGYADHIRTGRYAIAPGDGALKTWRHMKNGLQEPVSLTIPSVRTLDKLSDEIGKKMMFGSNDLYHALRDESVCQKYGYDTATIACMFVPNTYDLYWNISVDKFLERMKKESDKFWNFERTEKAKAMKLTPVEIITLASIVDEETANNGEKPMIAGMYYNRLMLRNAEYPEGMPLQADPTIKYAWQRFDLKRIYNNLLSIKSPYNTYKNPGLPPGPIRIPSVAGIDAVLNHVHHDYLYMCAKEDFSGTHNFARTYDEHLQNAAKYSKALNERGIK</sequence>
<evidence type="ECO:0000313" key="11">
    <source>
        <dbReference type="EMBL" id="MQN76300.1"/>
    </source>
</evidence>
<gene>
    <name evidence="7 8" type="primary">mltG</name>
    <name evidence="17" type="ORF">DW064_05360</name>
    <name evidence="15" type="ORF">DWW35_07485</name>
    <name evidence="14" type="ORF">DWY11_07220</name>
    <name evidence="16" type="ORF">DXA63_01950</name>
    <name evidence="13" type="ORF">DXC61_07210</name>
    <name evidence="11" type="ORF">F7D71_00115</name>
    <name evidence="12" type="ORF">F7D74_07305</name>
    <name evidence="10" type="ORF">F7D90_09040</name>
    <name evidence="8" type="ORF">LYY06_07670</name>
    <name evidence="9" type="ORF">NNC68_06475</name>
</gene>
<dbReference type="GO" id="GO:0005886">
    <property type="term" value="C:plasma membrane"/>
    <property type="evidence" value="ECO:0007669"/>
    <property type="project" value="UniProtKB-SubCell"/>
</dbReference>
<dbReference type="EMBL" id="JANDWU010000009">
    <property type="protein sequence ID" value="MCP9549121.1"/>
    <property type="molecule type" value="Genomic_DNA"/>
</dbReference>
<evidence type="ECO:0000313" key="18">
    <source>
        <dbReference type="Proteomes" id="UP000261187"/>
    </source>
</evidence>
<dbReference type="EMBL" id="QRVA01000014">
    <property type="protein sequence ID" value="RGS16053.1"/>
    <property type="molecule type" value="Genomic_DNA"/>
</dbReference>
<reference evidence="9" key="4">
    <citation type="submission" date="2022-07" db="EMBL/GenBank/DDBJ databases">
        <title>Prevotella copri.</title>
        <authorList>
            <person name="Yang C."/>
        </authorList>
    </citation>
    <scope>NUCLEOTIDE SEQUENCE</scope>
    <source>
        <strain evidence="9">HF1805</strain>
    </source>
</reference>
<dbReference type="PANTHER" id="PTHR30518">
    <property type="entry name" value="ENDOLYTIC MUREIN TRANSGLYCOSYLASE"/>
    <property type="match status" value="1"/>
</dbReference>
<dbReference type="EMBL" id="VZCC01000044">
    <property type="protein sequence ID" value="MQN83787.1"/>
    <property type="molecule type" value="Genomic_DNA"/>
</dbReference>
<evidence type="ECO:0000313" key="13">
    <source>
        <dbReference type="EMBL" id="RGL60562.1"/>
    </source>
</evidence>
<dbReference type="CDD" id="cd08010">
    <property type="entry name" value="MltG_like"/>
    <property type="match status" value="1"/>
</dbReference>